<feature type="domain" description="ABC transmembrane type-1" evidence="6">
    <location>
        <begin position="61"/>
        <end position="267"/>
    </location>
</feature>
<evidence type="ECO:0000256" key="3">
    <source>
        <dbReference type="ARBA" id="ARBA00022989"/>
    </source>
</evidence>
<dbReference type="Proteomes" id="UP000885832">
    <property type="component" value="Unassembled WGS sequence"/>
</dbReference>
<keyword evidence="5" id="KW-0813">Transport</keyword>
<accession>A0A832N4H8</accession>
<sequence>MNRSRLSKIIITALALPALLLPGACLVYILFKGLPALSWSFFFSVTEGAGFAATGGILSPLLGSLLLALAASLLATPFALGTALYYRLLASSRQQRLLAGLLNMLQSIPPIVFGLFGLIVFVHLWQWGVSLLSGAVILAMVILPMLVLNSIASLERIPEQYTEAAESLGLQYGAVIGRVWLVQAWPGILTGQLLGIARALSETAPILFTATVFSGVVWPDSIFSPVTTLQTHIFYLAQEGSNPAVIQIAWGSAVVLLGLVAAFALLARYLSNRYEKPQRLGAE</sequence>
<proteinExistence type="inferred from homology"/>
<evidence type="ECO:0000259" key="6">
    <source>
        <dbReference type="PROSITE" id="PS50928"/>
    </source>
</evidence>
<evidence type="ECO:0000256" key="1">
    <source>
        <dbReference type="ARBA" id="ARBA00004651"/>
    </source>
</evidence>
<dbReference type="GO" id="GO:0055085">
    <property type="term" value="P:transmembrane transport"/>
    <property type="evidence" value="ECO:0007669"/>
    <property type="project" value="InterPro"/>
</dbReference>
<comment type="subcellular location">
    <subcellularLocation>
        <location evidence="1 5">Cell membrane</location>
        <topology evidence="1 5">Multi-pass membrane protein</topology>
    </subcellularLocation>
</comment>
<evidence type="ECO:0000256" key="2">
    <source>
        <dbReference type="ARBA" id="ARBA00022692"/>
    </source>
</evidence>
<dbReference type="SUPFAM" id="SSF161098">
    <property type="entry name" value="MetI-like"/>
    <property type="match status" value="1"/>
</dbReference>
<organism evidence="7">
    <name type="scientific">Candidatus Tenderia electrophaga</name>
    <dbReference type="NCBI Taxonomy" id="1748243"/>
    <lineage>
        <taxon>Bacteria</taxon>
        <taxon>Pseudomonadati</taxon>
        <taxon>Pseudomonadota</taxon>
        <taxon>Gammaproteobacteria</taxon>
        <taxon>Candidatus Tenderiales</taxon>
        <taxon>Candidatus Tenderiaceae</taxon>
        <taxon>Candidatus Tenderia</taxon>
    </lineage>
</organism>
<feature type="transmembrane region" description="Helical" evidence="5">
    <location>
        <begin position="127"/>
        <end position="148"/>
    </location>
</feature>
<dbReference type="CDD" id="cd06261">
    <property type="entry name" value="TM_PBP2"/>
    <property type="match status" value="1"/>
</dbReference>
<gene>
    <name evidence="7" type="ORF">ENJ65_00045</name>
</gene>
<feature type="transmembrane region" description="Helical" evidence="5">
    <location>
        <begin position="65"/>
        <end position="86"/>
    </location>
</feature>
<dbReference type="Gene3D" id="1.10.3720.10">
    <property type="entry name" value="MetI-like"/>
    <property type="match status" value="1"/>
</dbReference>
<keyword evidence="4 5" id="KW-0472">Membrane</keyword>
<dbReference type="InterPro" id="IPR035906">
    <property type="entry name" value="MetI-like_sf"/>
</dbReference>
<keyword evidence="2 5" id="KW-0812">Transmembrane</keyword>
<dbReference type="GO" id="GO:0005886">
    <property type="term" value="C:plasma membrane"/>
    <property type="evidence" value="ECO:0007669"/>
    <property type="project" value="UniProtKB-SubCell"/>
</dbReference>
<name>A0A832N4H8_9GAMM</name>
<comment type="similarity">
    <text evidence="5">Belongs to the binding-protein-dependent transport system permease family.</text>
</comment>
<dbReference type="Pfam" id="PF00528">
    <property type="entry name" value="BPD_transp_1"/>
    <property type="match status" value="1"/>
</dbReference>
<keyword evidence="3 5" id="KW-1133">Transmembrane helix</keyword>
<reference evidence="7" key="1">
    <citation type="journal article" date="2020" name="mSystems">
        <title>Genome- and Community-Level Interaction Insights into Carbon Utilization and Element Cycling Functions of Hydrothermarchaeota in Hydrothermal Sediment.</title>
        <authorList>
            <person name="Zhou Z."/>
            <person name="Liu Y."/>
            <person name="Xu W."/>
            <person name="Pan J."/>
            <person name="Luo Z.H."/>
            <person name="Li M."/>
        </authorList>
    </citation>
    <scope>NUCLEOTIDE SEQUENCE [LARGE SCALE GENOMIC DNA]</scope>
    <source>
        <strain evidence="7">HyVt-505</strain>
    </source>
</reference>
<feature type="transmembrane region" description="Helical" evidence="5">
    <location>
        <begin position="9"/>
        <end position="31"/>
    </location>
</feature>
<evidence type="ECO:0000313" key="7">
    <source>
        <dbReference type="EMBL" id="HHJ80002.1"/>
    </source>
</evidence>
<feature type="transmembrane region" description="Helical" evidence="5">
    <location>
        <begin position="98"/>
        <end position="121"/>
    </location>
</feature>
<feature type="transmembrane region" description="Helical" evidence="5">
    <location>
        <begin position="244"/>
        <end position="270"/>
    </location>
</feature>
<dbReference type="EMBL" id="DRNF01000004">
    <property type="protein sequence ID" value="HHJ80002.1"/>
    <property type="molecule type" value="Genomic_DNA"/>
</dbReference>
<dbReference type="PANTHER" id="PTHR43470:SF3">
    <property type="entry name" value="PHOSPHATE TRANSPORT SYSTEM PERMEASE PROTEIN PSTA-RELATED"/>
    <property type="match status" value="1"/>
</dbReference>
<protein>
    <submittedName>
        <fullName evidence="7">ABC transporter permease subunit</fullName>
    </submittedName>
</protein>
<dbReference type="PANTHER" id="PTHR43470">
    <property type="entry name" value="PHOSPHATE TRANSPORT SYSTEM PERMEASE PROTEIN PSTA-RELATED"/>
    <property type="match status" value="1"/>
</dbReference>
<evidence type="ECO:0000256" key="5">
    <source>
        <dbReference type="RuleBase" id="RU363032"/>
    </source>
</evidence>
<dbReference type="AlphaFoldDB" id="A0A832N4H8"/>
<comment type="caution">
    <text evidence="7">The sequence shown here is derived from an EMBL/GenBank/DDBJ whole genome shotgun (WGS) entry which is preliminary data.</text>
</comment>
<dbReference type="InterPro" id="IPR000515">
    <property type="entry name" value="MetI-like"/>
</dbReference>
<evidence type="ECO:0000256" key="4">
    <source>
        <dbReference type="ARBA" id="ARBA00023136"/>
    </source>
</evidence>
<dbReference type="PROSITE" id="PS50928">
    <property type="entry name" value="ABC_TM1"/>
    <property type="match status" value="1"/>
</dbReference>